<proteinExistence type="predicted"/>
<evidence type="ECO:0000313" key="1">
    <source>
        <dbReference type="EMBL" id="MBE9193542.1"/>
    </source>
</evidence>
<name>A0ABR9UYZ8_9CHRO</name>
<sequence length="135" mass="15622">MPLDTARIITEAEYNAIWEEANACGEVLWQWNDVERRRAIPKRLGQGEEWIIDLHPGLSIHIATYQYWRSLCLDYHYNGEGMLLSNFYLAGDRRMINPGIQLEEVAKKLLVKPVCATSKKYDQLNISQPNKSTKV</sequence>
<dbReference type="EMBL" id="JADEWN010000102">
    <property type="protein sequence ID" value="MBE9193542.1"/>
    <property type="molecule type" value="Genomic_DNA"/>
</dbReference>
<accession>A0ABR9UYZ8</accession>
<dbReference type="RefSeq" id="WP_193934920.1">
    <property type="nucleotide sequence ID" value="NZ_CAWPMZ010000003.1"/>
</dbReference>
<keyword evidence="2" id="KW-1185">Reference proteome</keyword>
<organism evidence="1 2">
    <name type="scientific">Gloeocapsopsis crepidinum LEGE 06123</name>
    <dbReference type="NCBI Taxonomy" id="588587"/>
    <lineage>
        <taxon>Bacteria</taxon>
        <taxon>Bacillati</taxon>
        <taxon>Cyanobacteriota</taxon>
        <taxon>Cyanophyceae</taxon>
        <taxon>Oscillatoriophycideae</taxon>
        <taxon>Chroococcales</taxon>
        <taxon>Chroococcaceae</taxon>
        <taxon>Gloeocapsopsis</taxon>
    </lineage>
</organism>
<dbReference type="Proteomes" id="UP000651156">
    <property type="component" value="Unassembled WGS sequence"/>
</dbReference>
<protein>
    <submittedName>
        <fullName evidence="1">Uncharacterized protein</fullName>
    </submittedName>
</protein>
<evidence type="ECO:0000313" key="2">
    <source>
        <dbReference type="Proteomes" id="UP000651156"/>
    </source>
</evidence>
<reference evidence="1 2" key="1">
    <citation type="submission" date="2020-10" db="EMBL/GenBank/DDBJ databases">
        <authorList>
            <person name="Castelo-Branco R."/>
            <person name="Eusebio N."/>
            <person name="Adriana R."/>
            <person name="Vieira A."/>
            <person name="Brugerolle De Fraissinette N."/>
            <person name="Rezende De Castro R."/>
            <person name="Schneider M.P."/>
            <person name="Vasconcelos V."/>
            <person name="Leao P.N."/>
        </authorList>
    </citation>
    <scope>NUCLEOTIDE SEQUENCE [LARGE SCALE GENOMIC DNA]</scope>
    <source>
        <strain evidence="1 2">LEGE 06123</strain>
    </source>
</reference>
<gene>
    <name evidence="1" type="ORF">IQ230_25070</name>
</gene>
<comment type="caution">
    <text evidence="1">The sequence shown here is derived from an EMBL/GenBank/DDBJ whole genome shotgun (WGS) entry which is preliminary data.</text>
</comment>